<evidence type="ECO:0000313" key="3">
    <source>
        <dbReference type="Proteomes" id="UP000024842"/>
    </source>
</evidence>
<feature type="chain" id="PRO_5001513477" description="Lipoprotein" evidence="1">
    <location>
        <begin position="19"/>
        <end position="92"/>
    </location>
</feature>
<accession>A0A023DZW8</accession>
<feature type="signal peptide" evidence="1">
    <location>
        <begin position="1"/>
        <end position="18"/>
    </location>
</feature>
<dbReference type="EMBL" id="BAUP01000124">
    <property type="protein sequence ID" value="GAJ46688.1"/>
    <property type="molecule type" value="Genomic_DNA"/>
</dbReference>
<dbReference type="Proteomes" id="UP000024842">
    <property type="component" value="Unassembled WGS sequence"/>
</dbReference>
<comment type="caution">
    <text evidence="2">The sequence shown here is derived from an EMBL/GenBank/DDBJ whole genome shotgun (WGS) entry which is preliminary data.</text>
</comment>
<reference evidence="2 3" key="1">
    <citation type="journal article" date="2014" name="FEMS Microbiol. Lett.">
        <title>Draft genome sequences of three Holospora species (Holospora obtusa, Holospora undulata, and Holospora elegans), endonuclear symbiotic bacteria of the ciliate Paramecium caudatum.</title>
        <authorList>
            <person name="Dohra H."/>
            <person name="Tanaka K."/>
            <person name="Suzuki T."/>
            <person name="Fujishima M."/>
            <person name="Suzuki H."/>
        </authorList>
    </citation>
    <scope>NUCLEOTIDE SEQUENCE [LARGE SCALE GENOMIC DNA]</scope>
    <source>
        <strain evidence="2 3">E1</strain>
    </source>
</reference>
<dbReference type="AlphaFoldDB" id="A0A023DZW8"/>
<evidence type="ECO:0000256" key="1">
    <source>
        <dbReference type="SAM" id="SignalP"/>
    </source>
</evidence>
<dbReference type="OrthoDB" id="8481580at2"/>
<evidence type="ECO:0008006" key="4">
    <source>
        <dbReference type="Google" id="ProtNLM"/>
    </source>
</evidence>
<dbReference type="RefSeq" id="WP_006290671.1">
    <property type="nucleotide sequence ID" value="NZ_BAUP01000124.1"/>
</dbReference>
<dbReference type="PROSITE" id="PS51257">
    <property type="entry name" value="PROKAR_LIPOPROTEIN"/>
    <property type="match status" value="1"/>
</dbReference>
<evidence type="ECO:0000313" key="2">
    <source>
        <dbReference type="EMBL" id="GAJ46688.1"/>
    </source>
</evidence>
<proteinExistence type="predicted"/>
<protein>
    <recommendedName>
        <fullName evidence="4">Lipoprotein</fullName>
    </recommendedName>
</protein>
<keyword evidence="3" id="KW-1185">Reference proteome</keyword>
<name>A0A023DZW8_9PROT</name>
<sequence precursor="true">MKKCYGFFVILSFLMMQACRMPGENGEKKVSDSCRTNCERNATNFLEREECLSACSQKGKSIRSVQDHSDNFYNGVAVKNPMNERNPTASRA</sequence>
<dbReference type="STRING" id="1427503.HE1_01026"/>
<keyword evidence="1" id="KW-0732">Signal</keyword>
<organism evidence="2 3">
    <name type="scientific">Holospora elegans E1</name>
    <dbReference type="NCBI Taxonomy" id="1427503"/>
    <lineage>
        <taxon>Bacteria</taxon>
        <taxon>Pseudomonadati</taxon>
        <taxon>Pseudomonadota</taxon>
        <taxon>Alphaproteobacteria</taxon>
        <taxon>Holosporales</taxon>
        <taxon>Holosporaceae</taxon>
        <taxon>Holospora</taxon>
    </lineage>
</organism>
<gene>
    <name evidence="2" type="ORF">HE1_01026</name>
</gene>